<dbReference type="EMBL" id="PQIB02000685">
    <property type="protein sequence ID" value="RLM48908.1"/>
    <property type="molecule type" value="Genomic_DNA"/>
</dbReference>
<name>A0A3L6P9G0_PANMI</name>
<accession>A0A3L6P9G0</accession>
<comment type="caution">
    <text evidence="1">The sequence shown here is derived from an EMBL/GenBank/DDBJ whole genome shotgun (WGS) entry which is preliminary data.</text>
</comment>
<sequence>MLRGARDPVWWRLYAISEDVTAVYKVSIVLDGDGNRAFGTAVGPHRFRGRWSSTGTEDVAKVEELRAALQRRKGPGHGIVVN</sequence>
<organism evidence="1 2">
    <name type="scientific">Panicum miliaceum</name>
    <name type="common">Proso millet</name>
    <name type="synonym">Broomcorn millet</name>
    <dbReference type="NCBI Taxonomy" id="4540"/>
    <lineage>
        <taxon>Eukaryota</taxon>
        <taxon>Viridiplantae</taxon>
        <taxon>Streptophyta</taxon>
        <taxon>Embryophyta</taxon>
        <taxon>Tracheophyta</taxon>
        <taxon>Spermatophyta</taxon>
        <taxon>Magnoliopsida</taxon>
        <taxon>Liliopsida</taxon>
        <taxon>Poales</taxon>
        <taxon>Poaceae</taxon>
        <taxon>PACMAD clade</taxon>
        <taxon>Panicoideae</taxon>
        <taxon>Panicodae</taxon>
        <taxon>Paniceae</taxon>
        <taxon>Panicinae</taxon>
        <taxon>Panicum</taxon>
        <taxon>Panicum sect. Panicum</taxon>
    </lineage>
</organism>
<keyword evidence="2" id="KW-1185">Reference proteome</keyword>
<proteinExistence type="predicted"/>
<evidence type="ECO:0000313" key="2">
    <source>
        <dbReference type="Proteomes" id="UP000275267"/>
    </source>
</evidence>
<dbReference type="AlphaFoldDB" id="A0A3L6P9G0"/>
<gene>
    <name evidence="1" type="ORF">C2845_PMPSC055746</name>
</gene>
<reference evidence="2" key="1">
    <citation type="journal article" date="2019" name="Nat. Commun.">
        <title>The genome of broomcorn millet.</title>
        <authorList>
            <person name="Zou C."/>
            <person name="Miki D."/>
            <person name="Li D."/>
            <person name="Tang Q."/>
            <person name="Xiao L."/>
            <person name="Rajput S."/>
            <person name="Deng P."/>
            <person name="Jia W."/>
            <person name="Huang R."/>
            <person name="Zhang M."/>
            <person name="Sun Y."/>
            <person name="Hu J."/>
            <person name="Fu X."/>
            <person name="Schnable P.S."/>
            <person name="Li F."/>
            <person name="Zhang H."/>
            <person name="Feng B."/>
            <person name="Zhu X."/>
            <person name="Liu R."/>
            <person name="Schnable J.C."/>
            <person name="Zhu J.-K."/>
            <person name="Zhang H."/>
        </authorList>
    </citation>
    <scope>NUCLEOTIDE SEQUENCE [LARGE SCALE GENOMIC DNA]</scope>
</reference>
<protein>
    <submittedName>
        <fullName evidence="1">Uncharacterized protein</fullName>
    </submittedName>
</protein>
<dbReference type="Proteomes" id="UP000275267">
    <property type="component" value="Unassembled WGS sequence"/>
</dbReference>
<evidence type="ECO:0000313" key="1">
    <source>
        <dbReference type="EMBL" id="RLM48908.1"/>
    </source>
</evidence>